<feature type="signal peptide" evidence="1">
    <location>
        <begin position="1"/>
        <end position="22"/>
    </location>
</feature>
<keyword evidence="3" id="KW-1185">Reference proteome</keyword>
<evidence type="ECO:0000313" key="2">
    <source>
        <dbReference type="EMBL" id="MBP3982985.1"/>
    </source>
</evidence>
<dbReference type="PROSITE" id="PS51257">
    <property type="entry name" value="PROKAR_LIPOPROTEIN"/>
    <property type="match status" value="1"/>
</dbReference>
<dbReference type="InterPro" id="IPR036909">
    <property type="entry name" value="Cyt_c-like_dom_sf"/>
</dbReference>
<dbReference type="EMBL" id="JAGKTC010000001">
    <property type="protein sequence ID" value="MBP3982985.1"/>
    <property type="molecule type" value="Genomic_DNA"/>
</dbReference>
<dbReference type="Proteomes" id="UP000673447">
    <property type="component" value="Unassembled WGS sequence"/>
</dbReference>
<dbReference type="RefSeq" id="WP_210534857.1">
    <property type="nucleotide sequence ID" value="NZ_JAGKTC010000001.1"/>
</dbReference>
<dbReference type="GO" id="GO:0009055">
    <property type="term" value="F:electron transfer activity"/>
    <property type="evidence" value="ECO:0007669"/>
    <property type="project" value="InterPro"/>
</dbReference>
<sequence length="184" mass="19771">MSLKRNSLLPLSALMPLLLSLAACQPAAKPAVAAHAPEPDLVARGEYLVRIGGCNDCHTPGYVERAGQLDKAQWLTGSPLGYNGPWGTTYPTNLRLRMQEMTEAQWMEYSANLRTRPPMPDFTVRAMAEEDRRAIYRFVHSLGAAGQAAQQALPPGQTPKPPLFQLVLPAMPAAAAAGEAGASH</sequence>
<proteinExistence type="predicted"/>
<evidence type="ECO:0000313" key="3">
    <source>
        <dbReference type="Proteomes" id="UP000673447"/>
    </source>
</evidence>
<reference evidence="2" key="2">
    <citation type="submission" date="2021-03" db="EMBL/GenBank/DDBJ databases">
        <authorList>
            <person name="Cao W."/>
        </authorList>
    </citation>
    <scope>NUCLEOTIDE SEQUENCE</scope>
    <source>
        <strain evidence="2">110414</strain>
    </source>
</reference>
<dbReference type="AlphaFoldDB" id="A0A940WXE6"/>
<dbReference type="GO" id="GO:0020037">
    <property type="term" value="F:heme binding"/>
    <property type="evidence" value="ECO:0007669"/>
    <property type="project" value="InterPro"/>
</dbReference>
<feature type="chain" id="PRO_5036912561" evidence="1">
    <location>
        <begin position="23"/>
        <end position="184"/>
    </location>
</feature>
<accession>A0A940WXE6</accession>
<dbReference type="Gene3D" id="1.10.760.10">
    <property type="entry name" value="Cytochrome c-like domain"/>
    <property type="match status" value="1"/>
</dbReference>
<organism evidence="2 3">
    <name type="scientific">Pseudoxanthomonas helianthi</name>
    <dbReference type="NCBI Taxonomy" id="1453541"/>
    <lineage>
        <taxon>Bacteria</taxon>
        <taxon>Pseudomonadati</taxon>
        <taxon>Pseudomonadota</taxon>
        <taxon>Gammaproteobacteria</taxon>
        <taxon>Lysobacterales</taxon>
        <taxon>Lysobacteraceae</taxon>
        <taxon>Pseudoxanthomonas</taxon>
    </lineage>
</organism>
<gene>
    <name evidence="2" type="ORF">J5837_00995</name>
</gene>
<name>A0A940WXE6_9GAMM</name>
<protein>
    <submittedName>
        <fullName evidence="2">Cytochrome C</fullName>
    </submittedName>
</protein>
<keyword evidence="1" id="KW-0732">Signal</keyword>
<evidence type="ECO:0000256" key="1">
    <source>
        <dbReference type="SAM" id="SignalP"/>
    </source>
</evidence>
<comment type="caution">
    <text evidence="2">The sequence shown here is derived from an EMBL/GenBank/DDBJ whole genome shotgun (WGS) entry which is preliminary data.</text>
</comment>
<dbReference type="SUPFAM" id="SSF46626">
    <property type="entry name" value="Cytochrome c"/>
    <property type="match status" value="1"/>
</dbReference>
<reference evidence="2" key="1">
    <citation type="journal article" date="2016" name="Int. J. Syst. Evol. Microbiol.">
        <title>Pseudoxanthomonas helianthi sp. nov., isolated from roots of Jerusalem artichoke (Helianthus tuberosus).</title>
        <authorList>
            <person name="Kittiwongwattana C."/>
            <person name="Thawai C."/>
        </authorList>
    </citation>
    <scope>NUCLEOTIDE SEQUENCE</scope>
    <source>
        <strain evidence="2">110414</strain>
    </source>
</reference>